<reference evidence="2 3" key="1">
    <citation type="submission" date="2024-02" db="EMBL/GenBank/DDBJ databases">
        <title>A chromosome-level genome assembly of Drosophila madeirensis, a fruit fly species endemic to Madeira island.</title>
        <authorList>
            <person name="Tomihara K."/>
            <person name="Llopart A."/>
            <person name="Yamamoto D."/>
        </authorList>
    </citation>
    <scope>NUCLEOTIDE SEQUENCE [LARGE SCALE GENOMIC DNA]</scope>
    <source>
        <strain evidence="2 3">RF1</strain>
    </source>
</reference>
<feature type="region of interest" description="Disordered" evidence="1">
    <location>
        <begin position="125"/>
        <end position="145"/>
    </location>
</feature>
<keyword evidence="3" id="KW-1185">Reference proteome</keyword>
<feature type="region of interest" description="Disordered" evidence="1">
    <location>
        <begin position="65"/>
        <end position="108"/>
    </location>
</feature>
<protein>
    <submittedName>
        <fullName evidence="2">Uncharacterized protein</fullName>
    </submittedName>
</protein>
<accession>A0AAU9FDD9</accession>
<feature type="region of interest" description="Disordered" evidence="1">
    <location>
        <begin position="349"/>
        <end position="374"/>
    </location>
</feature>
<proteinExistence type="predicted"/>
<organism evidence="2 3">
    <name type="scientific">Drosophila madeirensis</name>
    <name type="common">Fruit fly</name>
    <dbReference type="NCBI Taxonomy" id="30013"/>
    <lineage>
        <taxon>Eukaryota</taxon>
        <taxon>Metazoa</taxon>
        <taxon>Ecdysozoa</taxon>
        <taxon>Arthropoda</taxon>
        <taxon>Hexapoda</taxon>
        <taxon>Insecta</taxon>
        <taxon>Pterygota</taxon>
        <taxon>Neoptera</taxon>
        <taxon>Endopterygota</taxon>
        <taxon>Diptera</taxon>
        <taxon>Brachycera</taxon>
        <taxon>Muscomorpha</taxon>
        <taxon>Ephydroidea</taxon>
        <taxon>Drosophilidae</taxon>
        <taxon>Drosophila</taxon>
        <taxon>Sophophora</taxon>
    </lineage>
</organism>
<dbReference type="AlphaFoldDB" id="A0AAU9FDD9"/>
<name>A0AAU9FDD9_DROMD</name>
<feature type="compositionally biased region" description="Basic and acidic residues" evidence="1">
    <location>
        <begin position="65"/>
        <end position="82"/>
    </location>
</feature>
<evidence type="ECO:0000313" key="2">
    <source>
        <dbReference type="EMBL" id="BFF93682.1"/>
    </source>
</evidence>
<gene>
    <name evidence="2" type="ORF">DMAD_11488</name>
</gene>
<evidence type="ECO:0000256" key="1">
    <source>
        <dbReference type="SAM" id="MobiDB-lite"/>
    </source>
</evidence>
<sequence>MSRPRPTVLERLRQLNNAELFLLCQDYRIMVGRITFTNRRHVERLLTVAVIGDRARARVHDQLARERGEGYSRNQDAREVPTRHSTAPRKRRRTYQRESGRNASTMTTPSVHLLSSERRTYWPSVLPPTMRHARDPPLWRQRVPQQQGSSIIERALDSVRRANFFGFRVPFSLWRYASRGLGYRGRRTPARFRGGQGEEMIDLGEEQVEEEVHYEWGEENRYSEGSQELFEERYVERQEDRHEDQFETEDQLQYENEGLYREYENENEDLNDMPYSGEPSDYGATRFCSREDHEEISLGDQSEAQRQLEWQLNSTYGEGRTQDPFNSPHPYDFQELAQLNLLDRLDRIDQLPEPNDPPLALRDSPQIDTENESDSSVYFSFSNSSTSFHDTNEPPVHLVRAQAVKKRFDWFGWMKIAPRAKSQSERIAKRDQTREQNLEHERELCTIDYLSEIDSKALQDKSLLELMSRHELRHSSEEDDSSIGSCGDLQPGLLRRTFELLFCDRRGAVDIKKLRCSLFCCCISIVAYVSFKMMH</sequence>
<evidence type="ECO:0000313" key="3">
    <source>
        <dbReference type="Proteomes" id="UP001500889"/>
    </source>
</evidence>
<dbReference type="EMBL" id="AP029264">
    <property type="protein sequence ID" value="BFF93682.1"/>
    <property type="molecule type" value="Genomic_DNA"/>
</dbReference>
<dbReference type="Proteomes" id="UP001500889">
    <property type="component" value="Chromosome U"/>
</dbReference>